<evidence type="ECO:0000256" key="1">
    <source>
        <dbReference type="SAM" id="SignalP"/>
    </source>
</evidence>
<keyword evidence="3" id="KW-1185">Reference proteome</keyword>
<sequence>MPRLLLLFLCLLPAAVTAAEEGQSPVLIWRAAGPEGNRIDAVVDGVTLTPAAKGAFVDTRIHPVGIQRFRAVYQVFDSNADNPMGRCGAGHEIHLFVYELIPPTPVERGRILISSCLEALSLDSQNSGRPGSESDFSSVVWQNNGFTIKWWAGGPDGKASSRYVLRNGRIVPAQSGEGSR</sequence>
<accession>A0ABY7Y6R4</accession>
<dbReference type="Proteomes" id="UP001216828">
    <property type="component" value="Chromosome"/>
</dbReference>
<reference evidence="2 3" key="1">
    <citation type="submission" date="2021-08" db="EMBL/GenBank/DDBJ databases">
        <title>Stenotrophomonas forensis sp. nov., isolated from contaminated viral transport media.</title>
        <authorList>
            <person name="Nguyen S.V."/>
            <person name="Edwards D."/>
            <person name="Scott S."/>
            <person name="Doss J."/>
            <person name="Merid S."/>
            <person name="Zelaya E."/>
            <person name="Maza C."/>
            <person name="Mann M."/>
            <person name="Hamilton B."/>
            <person name="Blackwell R."/>
            <person name="Tran A."/>
            <person name="Hauser J."/>
        </authorList>
    </citation>
    <scope>NUCLEOTIDE SEQUENCE [LARGE SCALE GENOMIC DNA]</scope>
    <source>
        <strain evidence="2 3">DFS-20110405</strain>
    </source>
</reference>
<organism evidence="2 3">
    <name type="scientific">Stenotrophomonas forensis</name>
    <dbReference type="NCBI Taxonomy" id="2871169"/>
    <lineage>
        <taxon>Bacteria</taxon>
        <taxon>Pseudomonadati</taxon>
        <taxon>Pseudomonadota</taxon>
        <taxon>Gammaproteobacteria</taxon>
        <taxon>Lysobacterales</taxon>
        <taxon>Lysobacteraceae</taxon>
        <taxon>Stenotrophomonas</taxon>
        <taxon>Stenotrophomonas maltophilia group</taxon>
    </lineage>
</organism>
<proteinExistence type="predicted"/>
<name>A0ABY7Y6R4_9GAMM</name>
<evidence type="ECO:0000313" key="2">
    <source>
        <dbReference type="EMBL" id="WDM65669.1"/>
    </source>
</evidence>
<evidence type="ECO:0000313" key="3">
    <source>
        <dbReference type="Proteomes" id="UP001216828"/>
    </source>
</evidence>
<gene>
    <name evidence="2" type="ORF">K5L94_10475</name>
</gene>
<feature type="signal peptide" evidence="1">
    <location>
        <begin position="1"/>
        <end position="18"/>
    </location>
</feature>
<feature type="chain" id="PRO_5045740710" evidence="1">
    <location>
        <begin position="19"/>
        <end position="180"/>
    </location>
</feature>
<dbReference type="RefSeq" id="WP_053451294.1">
    <property type="nucleotide sequence ID" value="NZ_CP082270.1"/>
</dbReference>
<protein>
    <submittedName>
        <fullName evidence="2">Uncharacterized protein</fullName>
    </submittedName>
</protein>
<dbReference type="EMBL" id="CP082270">
    <property type="protein sequence ID" value="WDM65669.1"/>
    <property type="molecule type" value="Genomic_DNA"/>
</dbReference>
<keyword evidence="1" id="KW-0732">Signal</keyword>